<comment type="caution">
    <text evidence="1">The sequence shown here is derived from an EMBL/GenBank/DDBJ whole genome shotgun (WGS) entry which is preliminary data.</text>
</comment>
<organism evidence="1 2">
    <name type="scientific">Candidatus Aeolococcus gillhamiae</name>
    <dbReference type="NCBI Taxonomy" id="3127015"/>
    <lineage>
        <taxon>Bacteria</taxon>
        <taxon>Bacillati</taxon>
        <taxon>Candidatus Dormiibacterota</taxon>
        <taxon>Candidatus Dormibacteria</taxon>
        <taxon>Candidatus Aeolococcales</taxon>
        <taxon>Candidatus Aeolococcaceae</taxon>
        <taxon>Candidatus Aeolococcus</taxon>
    </lineage>
</organism>
<reference evidence="1 2" key="1">
    <citation type="journal article" date="2017" name="Nature">
        <title>Atmospheric trace gases support primary production in Antarctic desert surface soil.</title>
        <authorList>
            <person name="Ji M."/>
            <person name="Greening C."/>
            <person name="Vanwonterghem I."/>
            <person name="Carere C.R."/>
            <person name="Bay S.K."/>
            <person name="Steen J.A."/>
            <person name="Montgomery K."/>
            <person name="Lines T."/>
            <person name="Beardall J."/>
            <person name="van Dorst J."/>
            <person name="Snape I."/>
            <person name="Stott M.B."/>
            <person name="Hugenholtz P."/>
            <person name="Ferrari B.C."/>
        </authorList>
    </citation>
    <scope>NUCLEOTIDE SEQUENCE [LARGE SCALE GENOMIC DNA]</scope>
    <source>
        <strain evidence="1">RRmetagenome_bin12</strain>
    </source>
</reference>
<evidence type="ECO:0000313" key="1">
    <source>
        <dbReference type="EMBL" id="PZR83621.1"/>
    </source>
</evidence>
<protein>
    <submittedName>
        <fullName evidence="1">Antitoxin</fullName>
    </submittedName>
</protein>
<proteinExistence type="predicted"/>
<name>A0A2W6AZW2_9BACT</name>
<evidence type="ECO:0000313" key="2">
    <source>
        <dbReference type="Proteomes" id="UP000248724"/>
    </source>
</evidence>
<gene>
    <name evidence="1" type="ORF">DLM65_01485</name>
</gene>
<dbReference type="AlphaFoldDB" id="A0A2W6AZW2"/>
<dbReference type="EMBL" id="QHBU01000030">
    <property type="protein sequence ID" value="PZR83621.1"/>
    <property type="molecule type" value="Genomic_DNA"/>
</dbReference>
<dbReference type="Proteomes" id="UP000248724">
    <property type="component" value="Unassembled WGS sequence"/>
</dbReference>
<sequence length="85" mass="10026">MSMLDRRLQVLIDKDRWDLLQLEAESRRVSVSTLVREAIDQRFQVDAERRRAAFQSLLDAEPMEVPDDPRDLKREIADARAARFE</sequence>
<accession>A0A2W6AZW2</accession>